<evidence type="ECO:0000313" key="12">
    <source>
        <dbReference type="Proteomes" id="UP000324629"/>
    </source>
</evidence>
<evidence type="ECO:0000256" key="7">
    <source>
        <dbReference type="ARBA" id="ARBA00023170"/>
    </source>
</evidence>
<dbReference type="Proteomes" id="UP000324629">
    <property type="component" value="Unassembled WGS sequence"/>
</dbReference>
<comment type="subcellular location">
    <subcellularLocation>
        <location evidence="1">Cell membrane</location>
        <topology evidence="1">Multi-pass membrane protein</topology>
    </subcellularLocation>
</comment>
<evidence type="ECO:0000256" key="1">
    <source>
        <dbReference type="ARBA" id="ARBA00004651"/>
    </source>
</evidence>
<dbReference type="SUPFAM" id="SSF81321">
    <property type="entry name" value="Family A G protein-coupled receptor-like"/>
    <property type="match status" value="1"/>
</dbReference>
<keyword evidence="12" id="KW-1185">Reference proteome</keyword>
<evidence type="ECO:0000256" key="3">
    <source>
        <dbReference type="ARBA" id="ARBA00022692"/>
    </source>
</evidence>
<dbReference type="GO" id="GO:0043410">
    <property type="term" value="P:positive regulation of MAPK cascade"/>
    <property type="evidence" value="ECO:0007669"/>
    <property type="project" value="TreeGrafter"/>
</dbReference>
<keyword evidence="4 9" id="KW-1133">Transmembrane helix</keyword>
<evidence type="ECO:0000313" key="11">
    <source>
        <dbReference type="EMBL" id="KAA3681473.1"/>
    </source>
</evidence>
<sequence>MNSSSFAPAESMFETRYGWLHFWVTLSLLGTLILCTVIGNVFVVAAILLEKHLQNSLPLFFIQGVSNYLIVSLAVADLMVATLPMPIAVINEVSEDWWLGELPENTLSSLYGRSYWLRS</sequence>
<dbReference type="PANTHER" id="PTHR24248">
    <property type="entry name" value="ADRENERGIC RECEPTOR-RELATED G-PROTEIN COUPLED RECEPTOR"/>
    <property type="match status" value="1"/>
</dbReference>
<comment type="caution">
    <text evidence="11">The sequence shown here is derived from an EMBL/GenBank/DDBJ whole genome shotgun (WGS) entry which is preliminary data.</text>
</comment>
<evidence type="ECO:0000256" key="4">
    <source>
        <dbReference type="ARBA" id="ARBA00022989"/>
    </source>
</evidence>
<keyword evidence="6 9" id="KW-0472">Membrane</keyword>
<evidence type="ECO:0000259" key="10">
    <source>
        <dbReference type="PROSITE" id="PS50262"/>
    </source>
</evidence>
<keyword evidence="7" id="KW-0675">Receptor</keyword>
<dbReference type="PRINTS" id="PR00237">
    <property type="entry name" value="GPCRRHODOPSN"/>
</dbReference>
<keyword evidence="8" id="KW-0807">Transducer</keyword>
<dbReference type="Gene3D" id="1.20.1070.10">
    <property type="entry name" value="Rhodopsin 7-helix transmembrane proteins"/>
    <property type="match status" value="1"/>
</dbReference>
<keyword evidence="5" id="KW-0297">G-protein coupled receptor</keyword>
<dbReference type="GO" id="GO:0005886">
    <property type="term" value="C:plasma membrane"/>
    <property type="evidence" value="ECO:0007669"/>
    <property type="project" value="UniProtKB-SubCell"/>
</dbReference>
<organism evidence="11 12">
    <name type="scientific">Paragonimus westermani</name>
    <dbReference type="NCBI Taxonomy" id="34504"/>
    <lineage>
        <taxon>Eukaryota</taxon>
        <taxon>Metazoa</taxon>
        <taxon>Spiralia</taxon>
        <taxon>Lophotrochozoa</taxon>
        <taxon>Platyhelminthes</taxon>
        <taxon>Trematoda</taxon>
        <taxon>Digenea</taxon>
        <taxon>Plagiorchiida</taxon>
        <taxon>Troglotremata</taxon>
        <taxon>Troglotrematidae</taxon>
        <taxon>Paragonimus</taxon>
    </lineage>
</organism>
<keyword evidence="3 9" id="KW-0812">Transmembrane</keyword>
<dbReference type="GO" id="GO:0071880">
    <property type="term" value="P:adenylate cyclase-activating adrenergic receptor signaling pathway"/>
    <property type="evidence" value="ECO:0007669"/>
    <property type="project" value="TreeGrafter"/>
</dbReference>
<evidence type="ECO:0000256" key="5">
    <source>
        <dbReference type="ARBA" id="ARBA00023040"/>
    </source>
</evidence>
<dbReference type="PROSITE" id="PS50262">
    <property type="entry name" value="G_PROTEIN_RECEP_F1_2"/>
    <property type="match status" value="1"/>
</dbReference>
<evidence type="ECO:0000256" key="6">
    <source>
        <dbReference type="ARBA" id="ARBA00023136"/>
    </source>
</evidence>
<dbReference type="PANTHER" id="PTHR24248:SF200">
    <property type="entry name" value="5-HYDROXYTRYPTAMINE RECEPTOR 1B-LIKE ISOFORM X1"/>
    <property type="match status" value="1"/>
</dbReference>
<accession>A0A5J4P0X0</accession>
<name>A0A5J4P0X0_9TREM</name>
<keyword evidence="2" id="KW-1003">Cell membrane</keyword>
<dbReference type="Pfam" id="PF00001">
    <property type="entry name" value="7tm_1"/>
    <property type="match status" value="1"/>
</dbReference>
<feature type="domain" description="G-protein coupled receptors family 1 profile" evidence="10">
    <location>
        <begin position="39"/>
        <end position="119"/>
    </location>
</feature>
<proteinExistence type="predicted"/>
<dbReference type="AlphaFoldDB" id="A0A5J4P0X0"/>
<evidence type="ECO:0000256" key="2">
    <source>
        <dbReference type="ARBA" id="ARBA00022475"/>
    </source>
</evidence>
<dbReference type="InterPro" id="IPR000276">
    <property type="entry name" value="GPCR_Rhodpsn"/>
</dbReference>
<gene>
    <name evidence="11" type="ORF">DEA37_0000314</name>
</gene>
<evidence type="ECO:0000256" key="9">
    <source>
        <dbReference type="SAM" id="Phobius"/>
    </source>
</evidence>
<feature type="transmembrane region" description="Helical" evidence="9">
    <location>
        <begin position="20"/>
        <end position="48"/>
    </location>
</feature>
<reference evidence="11 12" key="1">
    <citation type="journal article" date="2019" name="Gigascience">
        <title>Whole-genome sequence of the oriental lung fluke Paragonimus westermani.</title>
        <authorList>
            <person name="Oey H."/>
            <person name="Zakrzewski M."/>
            <person name="Narain K."/>
            <person name="Devi K.R."/>
            <person name="Agatsuma T."/>
            <person name="Nawaratna S."/>
            <person name="Gobert G.N."/>
            <person name="Jones M.K."/>
            <person name="Ragan M.A."/>
            <person name="McManus D.P."/>
            <person name="Krause L."/>
        </authorList>
    </citation>
    <scope>NUCLEOTIDE SEQUENCE [LARGE SCALE GENOMIC DNA]</scope>
    <source>
        <strain evidence="11 12">IND2009</strain>
    </source>
</reference>
<protein>
    <recommendedName>
        <fullName evidence="10">G-protein coupled receptors family 1 profile domain-containing protein</fullName>
    </recommendedName>
</protein>
<dbReference type="GO" id="GO:0004930">
    <property type="term" value="F:G protein-coupled receptor activity"/>
    <property type="evidence" value="ECO:0007669"/>
    <property type="project" value="UniProtKB-KW"/>
</dbReference>
<dbReference type="InterPro" id="IPR017452">
    <property type="entry name" value="GPCR_Rhodpsn_7TM"/>
</dbReference>
<dbReference type="EMBL" id="QNGE01000195">
    <property type="protein sequence ID" value="KAA3681473.1"/>
    <property type="molecule type" value="Genomic_DNA"/>
</dbReference>
<evidence type="ECO:0000256" key="8">
    <source>
        <dbReference type="ARBA" id="ARBA00023224"/>
    </source>
</evidence>